<keyword evidence="2" id="KW-0184">Conjugation</keyword>
<protein>
    <submittedName>
        <fullName evidence="4">MobA/MobL family protein</fullName>
    </submittedName>
</protein>
<gene>
    <name evidence="4" type="ORF">LKD20_09480</name>
</gene>
<organism evidence="4 5">
    <name type="scientific">Veillonella fallax</name>
    <dbReference type="NCBI Taxonomy" id="2881272"/>
    <lineage>
        <taxon>Bacteria</taxon>
        <taxon>Bacillati</taxon>
        <taxon>Bacillota</taxon>
        <taxon>Negativicutes</taxon>
        <taxon>Veillonellales</taxon>
        <taxon>Veillonellaceae</taxon>
        <taxon>Veillonella</taxon>
    </lineage>
</organism>
<dbReference type="Proteomes" id="UP001198241">
    <property type="component" value="Unassembled WGS sequence"/>
</dbReference>
<dbReference type="InterPro" id="IPR005053">
    <property type="entry name" value="MobA_MobL"/>
</dbReference>
<reference evidence="4 5" key="1">
    <citation type="submission" date="2021-10" db="EMBL/GenBank/DDBJ databases">
        <title>Anaerobic single-cell dispensing facilitates the cultivation of human gut bacteria.</title>
        <authorList>
            <person name="Afrizal A."/>
        </authorList>
    </citation>
    <scope>NUCLEOTIDE SEQUENCE [LARGE SCALE GENOMIC DNA]</scope>
    <source>
        <strain evidence="4 5">CLA-AA-H247</strain>
    </source>
</reference>
<feature type="domain" description="MobA/MobL protein" evidence="3">
    <location>
        <begin position="42"/>
        <end position="220"/>
    </location>
</feature>
<sequence>MALYRLSVKVGSKGSGRAHFDYISGDGKYKRIGTEDDIRLTRSNGIPSWAKSPRDFWKEEEKVGDGFRKIELALPIELEQKNQEQLVEQFVRYNLKDYPCTYAIHDSKDGKNPHVHIMFSERKRVENREEPSRENFFKKSRTRKDGTVSGGYAKDTTITKGAGRKQWLLDLRQDWERGQNIYLERANTPARVDCRSLKDRGLDRVPQIHVGAKAWRMKERSERFCENMEIISANTNMKRISAELDELHRSIERVEVELRDIWIENLSNTHKPTNREPEGEGLTLGVYGVSALTFYSNGVVSDCCGRKYEASDIAKYQIGEEPRLRISDKAWKITDEARKERYIHSIERSKWHKEEQMSRRDVLDSLQKLDAGYGIHSDIRSARLNSEGIQLEIDRLISHPRWVEMLASVNRREFDFQRLVGEISKNKAFIQEYGTDLVRDLCSKQKIQEPLELRYGTKVLPRVVRERRAEIKQRTKEITRDDGMSR</sequence>
<evidence type="ECO:0000313" key="4">
    <source>
        <dbReference type="EMBL" id="MCC2157364.1"/>
    </source>
</evidence>
<evidence type="ECO:0000259" key="3">
    <source>
        <dbReference type="Pfam" id="PF03389"/>
    </source>
</evidence>
<evidence type="ECO:0000256" key="1">
    <source>
        <dbReference type="ARBA" id="ARBA00010873"/>
    </source>
</evidence>
<evidence type="ECO:0000313" key="5">
    <source>
        <dbReference type="Proteomes" id="UP001198241"/>
    </source>
</evidence>
<dbReference type="Gene3D" id="3.30.930.30">
    <property type="match status" value="1"/>
</dbReference>
<name>A0ABS8F6W4_9FIRM</name>
<dbReference type="EMBL" id="JAJEQD010000037">
    <property type="protein sequence ID" value="MCC2157364.1"/>
    <property type="molecule type" value="Genomic_DNA"/>
</dbReference>
<proteinExistence type="inferred from homology"/>
<dbReference type="RefSeq" id="WP_227721604.1">
    <property type="nucleotide sequence ID" value="NZ_JAJEQD010000037.1"/>
</dbReference>
<comment type="caution">
    <text evidence="4">The sequence shown here is derived from an EMBL/GenBank/DDBJ whole genome shotgun (WGS) entry which is preliminary data.</text>
</comment>
<dbReference type="Pfam" id="PF03389">
    <property type="entry name" value="MobA_MobL"/>
    <property type="match status" value="1"/>
</dbReference>
<evidence type="ECO:0000256" key="2">
    <source>
        <dbReference type="ARBA" id="ARBA00022971"/>
    </source>
</evidence>
<comment type="similarity">
    <text evidence="1">Belongs to the MobA/MobL family.</text>
</comment>
<accession>A0ABS8F6W4</accession>
<keyword evidence="5" id="KW-1185">Reference proteome</keyword>